<dbReference type="OrthoDB" id="9796770at2"/>
<dbReference type="InterPro" id="IPR002410">
    <property type="entry name" value="Peptidase_S33"/>
</dbReference>
<dbReference type="Pfam" id="PF00561">
    <property type="entry name" value="Abhydrolase_1"/>
    <property type="match status" value="1"/>
</dbReference>
<dbReference type="KEGG" id="pmai:CF386_12250"/>
<reference evidence="4 5" key="1">
    <citation type="journal article" date="2016" name="Int. J. Syst. Evol. Microbiol.">
        <title>Paraphotobacterium marinum gen. nov., sp. nov., a member of the family Vibrionaceae, isolated from surface seawater.</title>
        <authorList>
            <person name="Huang Z."/>
            <person name="Dong C."/>
            <person name="Shao Z."/>
        </authorList>
    </citation>
    <scope>NUCLEOTIDE SEQUENCE [LARGE SCALE GENOMIC DNA]</scope>
    <source>
        <strain evidence="4 5">NSCS20N07D</strain>
    </source>
</reference>
<dbReference type="GO" id="GO:0006508">
    <property type="term" value="P:proteolysis"/>
    <property type="evidence" value="ECO:0007669"/>
    <property type="project" value="InterPro"/>
</dbReference>
<protein>
    <submittedName>
        <fullName evidence="4">Alpha/beta hydrolase</fullName>
    </submittedName>
</protein>
<dbReference type="Proteomes" id="UP000242175">
    <property type="component" value="Chromosome small"/>
</dbReference>
<accession>A0A220VI06</accession>
<proteinExistence type="inferred from homology"/>
<evidence type="ECO:0000256" key="1">
    <source>
        <dbReference type="ARBA" id="ARBA00010088"/>
    </source>
</evidence>
<keyword evidence="5" id="KW-1185">Reference proteome</keyword>
<dbReference type="InterPro" id="IPR000073">
    <property type="entry name" value="AB_hydrolase_1"/>
</dbReference>
<keyword evidence="2 4" id="KW-0378">Hydrolase</keyword>
<dbReference type="Gene3D" id="3.40.50.1820">
    <property type="entry name" value="alpha/beta hydrolase"/>
    <property type="match status" value="1"/>
</dbReference>
<dbReference type="InterPro" id="IPR029058">
    <property type="entry name" value="AB_hydrolase_fold"/>
</dbReference>
<dbReference type="PANTHER" id="PTHR43248:SF2">
    <property type="entry name" value="PROLYL AMINOPEPTIDASE"/>
    <property type="match status" value="1"/>
</dbReference>
<evidence type="ECO:0000259" key="3">
    <source>
        <dbReference type="Pfam" id="PF00561"/>
    </source>
</evidence>
<dbReference type="AlphaFoldDB" id="A0A220VI06"/>
<evidence type="ECO:0000313" key="4">
    <source>
        <dbReference type="EMBL" id="ASK79886.1"/>
    </source>
</evidence>
<dbReference type="InterPro" id="IPR051601">
    <property type="entry name" value="Serine_prot/Carboxylest_S33"/>
</dbReference>
<feature type="domain" description="AB hydrolase-1" evidence="3">
    <location>
        <begin position="51"/>
        <end position="199"/>
    </location>
</feature>
<dbReference type="GO" id="GO:0008233">
    <property type="term" value="F:peptidase activity"/>
    <property type="evidence" value="ECO:0007669"/>
    <property type="project" value="InterPro"/>
</dbReference>
<dbReference type="SUPFAM" id="SSF53474">
    <property type="entry name" value="alpha/beta-Hydrolases"/>
    <property type="match status" value="1"/>
</dbReference>
<gene>
    <name evidence="4" type="ORF">CF386_12250</name>
</gene>
<organism evidence="4 5">
    <name type="scientific">Paraphotobacterium marinum</name>
    <dbReference type="NCBI Taxonomy" id="1755811"/>
    <lineage>
        <taxon>Bacteria</taxon>
        <taxon>Pseudomonadati</taxon>
        <taxon>Pseudomonadota</taxon>
        <taxon>Gammaproteobacteria</taxon>
        <taxon>Vibrionales</taxon>
        <taxon>Vibrionaceae</taxon>
        <taxon>Paraphotobacterium</taxon>
    </lineage>
</organism>
<sequence length="421" mass="48621">MNTSVKNQSYHINHFSISVPLDYSDQNSQNIDIHLEEITYKDNKENNLPYLVYIQGGPGFERPQIENISGWLDIALKSYKVLLFDQRGTGKSYPITNKLIQKIDTNKQLAFLSNFRADSIVRDLEAIREKLNVKQWALLGQSFGGFCIMTYLSHYPDSIIKAFVTGGIPPIDIHPDDVYRATFKKTKEKNKQFFNKYPDLQKKVQCIANFIQNNEVKLPNGQLFTVEQFQIAGMYLGQEGGAQKLHEIIDDGYNYLRANSLLSDAFLNEMLSIQVFQTNPLYIILHEAIYCEGFASNWSAESVRNSLEEFNFKVGSPFYFTGEMVFPWMLSQMKMLKHFEGVGNQIAQKNNWKHLYDINQLKNNKVPVAAFVYKEDMYVDYELSQQTIQHIANLTQIVHSSYEHNAIKIHGKEIFEALEKI</sequence>
<comment type="similarity">
    <text evidence="1">Belongs to the peptidase S33 family.</text>
</comment>
<dbReference type="PANTHER" id="PTHR43248">
    <property type="entry name" value="2-SUCCINYL-6-HYDROXY-2,4-CYCLOHEXADIENE-1-CARBOXYLATE SYNTHASE"/>
    <property type="match status" value="1"/>
</dbReference>
<evidence type="ECO:0000256" key="2">
    <source>
        <dbReference type="ARBA" id="ARBA00022801"/>
    </source>
</evidence>
<evidence type="ECO:0000313" key="5">
    <source>
        <dbReference type="Proteomes" id="UP000242175"/>
    </source>
</evidence>
<dbReference type="PRINTS" id="PR00793">
    <property type="entry name" value="PROAMNOPTASE"/>
</dbReference>
<dbReference type="EMBL" id="CP022356">
    <property type="protein sequence ID" value="ASK79886.1"/>
    <property type="molecule type" value="Genomic_DNA"/>
</dbReference>
<name>A0A220VI06_9GAMM</name>